<reference evidence="2 3" key="1">
    <citation type="submission" date="2019-07" db="EMBL/GenBank/DDBJ databases">
        <title>R&amp;d 2014.</title>
        <authorList>
            <person name="Klenk H.-P."/>
        </authorList>
    </citation>
    <scope>NUCLEOTIDE SEQUENCE [LARGE SCALE GENOMIC DNA]</scope>
    <source>
        <strain evidence="2 3">DSM 43194</strain>
    </source>
</reference>
<feature type="transmembrane region" description="Helical" evidence="1">
    <location>
        <begin position="268"/>
        <end position="286"/>
    </location>
</feature>
<dbReference type="AlphaFoldDB" id="A0A660CC42"/>
<feature type="transmembrane region" description="Helical" evidence="1">
    <location>
        <begin position="235"/>
        <end position="256"/>
    </location>
</feature>
<keyword evidence="1" id="KW-0472">Membrane</keyword>
<protein>
    <submittedName>
        <fullName evidence="2">Uncharacterized protein</fullName>
    </submittedName>
</protein>
<keyword evidence="1" id="KW-1133">Transmembrane helix</keyword>
<gene>
    <name evidence="2" type="ORF">JD82_02982</name>
</gene>
<dbReference type="Proteomes" id="UP000317303">
    <property type="component" value="Unassembled WGS sequence"/>
</dbReference>
<accession>A0A660CC42</accession>
<organism evidence="2 3">
    <name type="scientific">Prauserella rugosa</name>
    <dbReference type="NCBI Taxonomy" id="43354"/>
    <lineage>
        <taxon>Bacteria</taxon>
        <taxon>Bacillati</taxon>
        <taxon>Actinomycetota</taxon>
        <taxon>Actinomycetes</taxon>
        <taxon>Pseudonocardiales</taxon>
        <taxon>Pseudonocardiaceae</taxon>
        <taxon>Prauserella</taxon>
    </lineage>
</organism>
<dbReference type="EMBL" id="VLJV01000001">
    <property type="protein sequence ID" value="TWH21128.1"/>
    <property type="molecule type" value="Genomic_DNA"/>
</dbReference>
<dbReference type="RefSeq" id="WP_030532242.1">
    <property type="nucleotide sequence ID" value="NZ_JOIJ01000007.1"/>
</dbReference>
<comment type="caution">
    <text evidence="2">The sequence shown here is derived from an EMBL/GenBank/DDBJ whole genome shotgun (WGS) entry which is preliminary data.</text>
</comment>
<evidence type="ECO:0000313" key="3">
    <source>
        <dbReference type="Proteomes" id="UP000317303"/>
    </source>
</evidence>
<keyword evidence="1" id="KW-0812">Transmembrane</keyword>
<keyword evidence="3" id="KW-1185">Reference proteome</keyword>
<sequence length="315" mass="35090">MTDDLAGSIGYALVVAALVLLPFGLFPSLLGLRNSSRKRDRAAPRQAAAFEKHLRNHTGRSTLTVDWMDYEYLSQPALRDLAAVWGWRFRSDEPSARQWLLHFNYEPDTPYEGPAARLASELADADLNADGMYVVDPTLYAALSDEERDRVIAVAGWQRSPRPVVGMLALTRVGTSVASGLGSINLGGVSTAELRQNPDMLARAKAFETTHGFDPLDPYRLEHMRVRENYWLKRFLPAAALCGLLWTVGVFPLLIGLEDGVDSKVFQVGAWMMLAGAACAVLAAWINSRKRREIGAHMKELQRMRRVYRRSTTSN</sequence>
<evidence type="ECO:0000256" key="1">
    <source>
        <dbReference type="SAM" id="Phobius"/>
    </source>
</evidence>
<feature type="transmembrane region" description="Helical" evidence="1">
    <location>
        <begin position="12"/>
        <end position="32"/>
    </location>
</feature>
<proteinExistence type="predicted"/>
<evidence type="ECO:0000313" key="2">
    <source>
        <dbReference type="EMBL" id="TWH21128.1"/>
    </source>
</evidence>
<dbReference type="OrthoDB" id="3692183at2"/>
<name>A0A660CC42_9PSEU</name>